<dbReference type="Gene3D" id="3.90.182.10">
    <property type="entry name" value="Toxin - Anthrax Protective Antigen,domain 1"/>
    <property type="match status" value="1"/>
</dbReference>
<evidence type="ECO:0000313" key="3">
    <source>
        <dbReference type="EMBL" id="MBA9078651.1"/>
    </source>
</evidence>
<reference evidence="3 4" key="1">
    <citation type="submission" date="2020-08" db="EMBL/GenBank/DDBJ databases">
        <title>Genomic Encyclopedia of Type Strains, Phase IV (KMG-IV): sequencing the most valuable type-strain genomes for metagenomic binning, comparative biology and taxonomic classification.</title>
        <authorList>
            <person name="Goeker M."/>
        </authorList>
    </citation>
    <scope>NUCLEOTIDE SEQUENCE [LARGE SCALE GENOMIC DNA]</scope>
    <source>
        <strain evidence="3 4">DSM 29854</strain>
    </source>
</reference>
<feature type="chain" id="PRO_5032645213" evidence="1">
    <location>
        <begin position="22"/>
        <end position="698"/>
    </location>
</feature>
<accession>A0A839GY89</accession>
<proteinExistence type="predicted"/>
<name>A0A839GY89_9BACT</name>
<sequence length="698" mass="77068">MRILKRSVALLLVGALFSAQAVGLARKPSAVPKKQPNIIFILTDDLGYGDLGVLFQKQRQKKNDRSEPWAFTPNLDRMANQGAILNSHYAAAPVCAPSRASFLLGQSQGHANVRDNQFDKALDNNHTIASLLKQVGYATATFGKWGLQGQREKWTAHPLDRGFDYYYGYMRHGDGHEHYPVEGVYRGPKEVYENRQEVSAGLNKCYTADLWTAKTKQWIIDHTKSKGKENPFFIYLAYDTPHAVLELPTQEYPAGGGLKGGLQWTGKPGQMINTASGTVDSWIHPDYAKATYDHDKNAATPEVSWPNVYQRYATSVRRIDDAVGDLLQLLKDLKLDENTLVVFTSDNGPSLESYLEKVKNDPDFFNSFGPFDGVKRDVLEGGVRMPALAWWPGKIPANHVMKTPNASHDWFTTFAAAAGVPAPAKADGVSLLPGLTKSGTQPKSLVYVEYFNNGKSPDFAEFHPSHRSKKRNQMQLIRLDDLVGVRYDIQGHADDFEIYNVEKDPQQTKNLAQEPGMAQLQQQMKAKVLQSRMPDAQAARPYDNELVPAVAVANTKPGLVWKAFNGNFGWVPQVVNLTPSAEGQAGKPDAAVTKDKNKGALYFEGYLKVPADGTYTFTLTTHKGAVLRLHEALVIDADYGYAANSEKQGKINLKAGLHPIKLYSLKGATAQPQLVLQWEGPGVAKAQIPASAFVRDSQ</sequence>
<dbReference type="PANTHER" id="PTHR43751:SF3">
    <property type="entry name" value="SULFATASE N-TERMINAL DOMAIN-CONTAINING PROTEIN"/>
    <property type="match status" value="1"/>
</dbReference>
<feature type="signal peptide" evidence="1">
    <location>
        <begin position="1"/>
        <end position="21"/>
    </location>
</feature>
<comment type="caution">
    <text evidence="3">The sequence shown here is derived from an EMBL/GenBank/DDBJ whole genome shotgun (WGS) entry which is preliminary data.</text>
</comment>
<organism evidence="3 4">
    <name type="scientific">Rufibacter quisquiliarum</name>
    <dbReference type="NCBI Taxonomy" id="1549639"/>
    <lineage>
        <taxon>Bacteria</taxon>
        <taxon>Pseudomonadati</taxon>
        <taxon>Bacteroidota</taxon>
        <taxon>Cytophagia</taxon>
        <taxon>Cytophagales</taxon>
        <taxon>Hymenobacteraceae</taxon>
        <taxon>Rufibacter</taxon>
    </lineage>
</organism>
<dbReference type="InterPro" id="IPR000917">
    <property type="entry name" value="Sulfatase_N"/>
</dbReference>
<dbReference type="SUPFAM" id="SSF53649">
    <property type="entry name" value="Alkaline phosphatase-like"/>
    <property type="match status" value="1"/>
</dbReference>
<dbReference type="Pfam" id="PF00884">
    <property type="entry name" value="Sulfatase"/>
    <property type="match status" value="1"/>
</dbReference>
<dbReference type="AlphaFoldDB" id="A0A839GY89"/>
<feature type="domain" description="PA14" evidence="2">
    <location>
        <begin position="554"/>
        <end position="692"/>
    </location>
</feature>
<dbReference type="EMBL" id="JACJIQ010000014">
    <property type="protein sequence ID" value="MBA9078651.1"/>
    <property type="molecule type" value="Genomic_DNA"/>
</dbReference>
<dbReference type="PROSITE" id="PS51820">
    <property type="entry name" value="PA14"/>
    <property type="match status" value="1"/>
</dbReference>
<dbReference type="SMART" id="SM00758">
    <property type="entry name" value="PA14"/>
    <property type="match status" value="1"/>
</dbReference>
<keyword evidence="4" id="KW-1185">Reference proteome</keyword>
<evidence type="ECO:0000256" key="1">
    <source>
        <dbReference type="SAM" id="SignalP"/>
    </source>
</evidence>
<evidence type="ECO:0000259" key="2">
    <source>
        <dbReference type="PROSITE" id="PS51820"/>
    </source>
</evidence>
<dbReference type="InterPro" id="IPR037524">
    <property type="entry name" value="PA14/GLEYA"/>
</dbReference>
<dbReference type="InterPro" id="IPR017850">
    <property type="entry name" value="Alkaline_phosphatase_core_sf"/>
</dbReference>
<evidence type="ECO:0000313" key="4">
    <source>
        <dbReference type="Proteomes" id="UP000563094"/>
    </source>
</evidence>
<keyword evidence="1" id="KW-0732">Signal</keyword>
<dbReference type="InterPro" id="IPR011658">
    <property type="entry name" value="PA14_dom"/>
</dbReference>
<dbReference type="Proteomes" id="UP000563094">
    <property type="component" value="Unassembled WGS sequence"/>
</dbReference>
<dbReference type="Gene3D" id="3.40.720.10">
    <property type="entry name" value="Alkaline Phosphatase, subunit A"/>
    <property type="match status" value="1"/>
</dbReference>
<gene>
    <name evidence="3" type="ORF">FHS90_003381</name>
</gene>
<protein>
    <submittedName>
        <fullName evidence="3">Arylsulfatase A-like enzyme</fullName>
    </submittedName>
</protein>
<dbReference type="SUPFAM" id="SSF56988">
    <property type="entry name" value="Anthrax protective antigen"/>
    <property type="match status" value="1"/>
</dbReference>
<dbReference type="RefSeq" id="WP_182513799.1">
    <property type="nucleotide sequence ID" value="NZ_JACJIQ010000014.1"/>
</dbReference>
<dbReference type="InterPro" id="IPR052701">
    <property type="entry name" value="GAG_Ulvan_Degrading_Sulfatases"/>
</dbReference>
<dbReference type="Pfam" id="PF07691">
    <property type="entry name" value="PA14"/>
    <property type="match status" value="1"/>
</dbReference>
<dbReference type="PANTHER" id="PTHR43751">
    <property type="entry name" value="SULFATASE"/>
    <property type="match status" value="1"/>
</dbReference>